<proteinExistence type="predicted"/>
<organism evidence="1 2">
    <name type="scientific">Paractinoplanes deccanensis</name>
    <dbReference type="NCBI Taxonomy" id="113561"/>
    <lineage>
        <taxon>Bacteria</taxon>
        <taxon>Bacillati</taxon>
        <taxon>Actinomycetota</taxon>
        <taxon>Actinomycetes</taxon>
        <taxon>Micromonosporales</taxon>
        <taxon>Micromonosporaceae</taxon>
        <taxon>Paractinoplanes</taxon>
    </lineage>
</organism>
<sequence length="252" mass="26979">MSDVAVGDIERAFLEVTPADLTTAVTLTARPPAGLPFAVTVTAGPLETVPGGSDQRRRWTSDPITYSAPGRWVLHWEITGIGEGAEDAETYVVPSPVAGGPTWLPGRSRVANYVTHRTLARNPAAIVNSQAQYVLTFDSTTTPTGIQADAIIADMGSWVAMRVAPLPAAMHDVARTVTALAAAAAIERQFKADEDSLQRANDMERRMEALLADLVDAANTSNGTDDYGVDVAHLPVYSFPPADCRWDSPSYW</sequence>
<keyword evidence="2" id="KW-1185">Reference proteome</keyword>
<name>A0ABQ3Y027_9ACTN</name>
<dbReference type="RefSeq" id="WP_203761257.1">
    <property type="nucleotide sequence ID" value="NZ_BAAABO010000029.1"/>
</dbReference>
<reference evidence="1 2" key="1">
    <citation type="submission" date="2021-01" db="EMBL/GenBank/DDBJ databases">
        <title>Whole genome shotgun sequence of Actinoplanes deccanensis NBRC 13994.</title>
        <authorList>
            <person name="Komaki H."/>
            <person name="Tamura T."/>
        </authorList>
    </citation>
    <scope>NUCLEOTIDE SEQUENCE [LARGE SCALE GENOMIC DNA]</scope>
    <source>
        <strain evidence="1 2">NBRC 13994</strain>
    </source>
</reference>
<evidence type="ECO:0000313" key="1">
    <source>
        <dbReference type="EMBL" id="GID73332.1"/>
    </source>
</evidence>
<dbReference type="Proteomes" id="UP000609879">
    <property type="component" value="Unassembled WGS sequence"/>
</dbReference>
<gene>
    <name evidence="1" type="ORF">Ade02nite_19730</name>
</gene>
<dbReference type="EMBL" id="BOMI01000033">
    <property type="protein sequence ID" value="GID73332.1"/>
    <property type="molecule type" value="Genomic_DNA"/>
</dbReference>
<evidence type="ECO:0000313" key="2">
    <source>
        <dbReference type="Proteomes" id="UP000609879"/>
    </source>
</evidence>
<protein>
    <submittedName>
        <fullName evidence="1">Uncharacterized protein</fullName>
    </submittedName>
</protein>
<accession>A0ABQ3Y027</accession>
<comment type="caution">
    <text evidence="1">The sequence shown here is derived from an EMBL/GenBank/DDBJ whole genome shotgun (WGS) entry which is preliminary data.</text>
</comment>